<name>A0ABQ6N5L9_9STRA</name>
<evidence type="ECO:0000313" key="3">
    <source>
        <dbReference type="Proteomes" id="UP001165060"/>
    </source>
</evidence>
<proteinExistence type="predicted"/>
<evidence type="ECO:0000313" key="2">
    <source>
        <dbReference type="EMBL" id="GMI40172.1"/>
    </source>
</evidence>
<accession>A0ABQ6N5L9</accession>
<dbReference type="PROSITE" id="PS50287">
    <property type="entry name" value="SRCR_2"/>
    <property type="match status" value="1"/>
</dbReference>
<dbReference type="InterPro" id="IPR001190">
    <property type="entry name" value="SRCR"/>
</dbReference>
<organism evidence="2 3">
    <name type="scientific">Tetraparma gracilis</name>
    <dbReference type="NCBI Taxonomy" id="2962635"/>
    <lineage>
        <taxon>Eukaryota</taxon>
        <taxon>Sar</taxon>
        <taxon>Stramenopiles</taxon>
        <taxon>Ochrophyta</taxon>
        <taxon>Bolidophyceae</taxon>
        <taxon>Parmales</taxon>
        <taxon>Triparmaceae</taxon>
        <taxon>Tetraparma</taxon>
    </lineage>
</organism>
<keyword evidence="3" id="KW-1185">Reference proteome</keyword>
<evidence type="ECO:0000259" key="1">
    <source>
        <dbReference type="PROSITE" id="PS50287"/>
    </source>
</evidence>
<gene>
    <name evidence="2" type="ORF">TeGR_g11212</name>
</gene>
<feature type="non-terminal residue" evidence="2">
    <location>
        <position position="475"/>
    </location>
</feature>
<feature type="non-terminal residue" evidence="2">
    <location>
        <position position="1"/>
    </location>
</feature>
<protein>
    <recommendedName>
        <fullName evidence="1">SRCR domain-containing protein</fullName>
    </recommendedName>
</protein>
<reference evidence="2 3" key="1">
    <citation type="journal article" date="2023" name="Commun. Biol.">
        <title>Genome analysis of Parmales, the sister group of diatoms, reveals the evolutionary specialization of diatoms from phago-mixotrophs to photoautotrophs.</title>
        <authorList>
            <person name="Ban H."/>
            <person name="Sato S."/>
            <person name="Yoshikawa S."/>
            <person name="Yamada K."/>
            <person name="Nakamura Y."/>
            <person name="Ichinomiya M."/>
            <person name="Sato N."/>
            <person name="Blanc-Mathieu R."/>
            <person name="Endo H."/>
            <person name="Kuwata A."/>
            <person name="Ogata H."/>
        </authorList>
    </citation>
    <scope>NUCLEOTIDE SEQUENCE [LARGE SCALE GENOMIC DNA]</scope>
</reference>
<feature type="domain" description="SRCR" evidence="1">
    <location>
        <begin position="448"/>
        <end position="475"/>
    </location>
</feature>
<comment type="caution">
    <text evidence="2">The sequence shown here is derived from an EMBL/GenBank/DDBJ whole genome shotgun (WGS) entry which is preliminary data.</text>
</comment>
<sequence>GGVPVEQLAVLDAGDCAWDVDSMDNSYVFLNASLPPPVLVLAEQVDVGTLFGAGEGGGVLQVGDVLEWGLFKYRPPSADAHGPAYASFVLYALDSVSAARSTTNATIVLDVLPANDPPVATPSNSSVLAGDAVLLLRGTDVDDGDGASSALIAVLPFRGDLYQIEEAEGGWAFGERVVPYQQLRNMRVGYRYTGRQSEPDAGGSLGSDLFLFKVVDAQGDVSEGAEFLLEIGASLFAEGDVAEVLEDELGEIIQSLPVHGTLFDAAGEEIGVGWEGGGEVFYLSRENYFNFPDVGGWGDLDSFDFTVVAGDATSVVATEFVRVVNTNDRTTLKVPGGVLRVHRSGMGEAEVVRLEGVAVGDVDLGADRVVVEVVTGSNSMLSLDADVLGLADFSSCRTRKNGRDWKCDGDGDQDSEMRFLAQTGDLEGIFGGMFFSSYREGVVENVTIKIFDGSGEGCRGEVEHEREGSWRGGCF</sequence>
<dbReference type="EMBL" id="BRYB01000914">
    <property type="protein sequence ID" value="GMI40172.1"/>
    <property type="molecule type" value="Genomic_DNA"/>
</dbReference>
<dbReference type="Proteomes" id="UP001165060">
    <property type="component" value="Unassembled WGS sequence"/>
</dbReference>